<evidence type="ECO:0000256" key="2">
    <source>
        <dbReference type="ARBA" id="ARBA00023125"/>
    </source>
</evidence>
<keyword evidence="2" id="KW-0238">DNA-binding</keyword>
<dbReference type="InterPro" id="IPR002104">
    <property type="entry name" value="Integrase_catalytic"/>
</dbReference>
<dbReference type="AlphaFoldDB" id="X1LNT0"/>
<dbReference type="InterPro" id="IPR013762">
    <property type="entry name" value="Integrase-like_cat_sf"/>
</dbReference>
<dbReference type="EMBL" id="BARV01015917">
    <property type="protein sequence ID" value="GAI20997.1"/>
    <property type="molecule type" value="Genomic_DNA"/>
</dbReference>
<reference evidence="5" key="1">
    <citation type="journal article" date="2014" name="Front. Microbiol.">
        <title>High frequency of phylogenetically diverse reductive dehalogenase-homologous genes in deep subseafloor sedimentary metagenomes.</title>
        <authorList>
            <person name="Kawai M."/>
            <person name="Futagami T."/>
            <person name="Toyoda A."/>
            <person name="Takaki Y."/>
            <person name="Nishi S."/>
            <person name="Hori S."/>
            <person name="Arai W."/>
            <person name="Tsubouchi T."/>
            <person name="Morono Y."/>
            <person name="Uchiyama I."/>
            <person name="Ito T."/>
            <person name="Fujiyama A."/>
            <person name="Inagaki F."/>
            <person name="Takami H."/>
        </authorList>
    </citation>
    <scope>NUCLEOTIDE SEQUENCE</scope>
    <source>
        <strain evidence="5">Expedition CK06-06</strain>
    </source>
</reference>
<dbReference type="Gene3D" id="1.10.150.130">
    <property type="match status" value="1"/>
</dbReference>
<proteinExistence type="inferred from homology"/>
<dbReference type="InterPro" id="IPR011010">
    <property type="entry name" value="DNA_brk_join_enz"/>
</dbReference>
<dbReference type="Gene3D" id="1.10.443.10">
    <property type="entry name" value="Intergrase catalytic core"/>
    <property type="match status" value="1"/>
</dbReference>
<accession>X1LNT0</accession>
<sequence>TLNEIRKFAGDNLEFGEINPAWLEEYGEYQKLQNKTINTLAIHYRNIRVLYNDAIRNHIIKRDIYPFYDFQIKQEKTHKRSLNINDIRRIRDVELKKENEMRARDLFMLSFYMNGINFKDLLLARKENIYQGRYMFNRAKTGRPYSVKIFPETQEIIDRYPGEIYLLNFMERKELVNIKKDRNIPLYKDITDQTNRLLKDVAEEAKVPVPLSTYYARHSLATIARNIGISRDDIRSILGHGENTVTDIYIDLDLERIDDAMRMILELLNQGDTF</sequence>
<comment type="caution">
    <text evidence="5">The sequence shown here is derived from an EMBL/GenBank/DDBJ whole genome shotgun (WGS) entry which is preliminary data.</text>
</comment>
<evidence type="ECO:0000313" key="5">
    <source>
        <dbReference type="EMBL" id="GAI20997.1"/>
    </source>
</evidence>
<evidence type="ECO:0000256" key="3">
    <source>
        <dbReference type="ARBA" id="ARBA00023172"/>
    </source>
</evidence>
<evidence type="ECO:0000259" key="4">
    <source>
        <dbReference type="PROSITE" id="PS51898"/>
    </source>
</evidence>
<dbReference type="Pfam" id="PF13102">
    <property type="entry name" value="Phage_int_SAM_5"/>
    <property type="match status" value="1"/>
</dbReference>
<organism evidence="5">
    <name type="scientific">marine sediment metagenome</name>
    <dbReference type="NCBI Taxonomy" id="412755"/>
    <lineage>
        <taxon>unclassified sequences</taxon>
        <taxon>metagenomes</taxon>
        <taxon>ecological metagenomes</taxon>
    </lineage>
</organism>
<dbReference type="InterPro" id="IPR050090">
    <property type="entry name" value="Tyrosine_recombinase_XerCD"/>
</dbReference>
<name>X1LNT0_9ZZZZ</name>
<dbReference type="GO" id="GO:0003677">
    <property type="term" value="F:DNA binding"/>
    <property type="evidence" value="ECO:0007669"/>
    <property type="project" value="UniProtKB-KW"/>
</dbReference>
<protein>
    <recommendedName>
        <fullName evidence="4">Tyr recombinase domain-containing protein</fullName>
    </recommendedName>
</protein>
<dbReference type="PROSITE" id="PS51898">
    <property type="entry name" value="TYR_RECOMBINASE"/>
    <property type="match status" value="1"/>
</dbReference>
<dbReference type="InterPro" id="IPR025269">
    <property type="entry name" value="SAM-like_dom"/>
</dbReference>
<dbReference type="GO" id="GO:0015074">
    <property type="term" value="P:DNA integration"/>
    <property type="evidence" value="ECO:0007669"/>
    <property type="project" value="InterPro"/>
</dbReference>
<gene>
    <name evidence="5" type="ORF">S06H3_27442</name>
</gene>
<dbReference type="GO" id="GO:0006310">
    <property type="term" value="P:DNA recombination"/>
    <property type="evidence" value="ECO:0007669"/>
    <property type="project" value="UniProtKB-KW"/>
</dbReference>
<dbReference type="PANTHER" id="PTHR30349:SF64">
    <property type="entry name" value="PROPHAGE INTEGRASE INTD-RELATED"/>
    <property type="match status" value="1"/>
</dbReference>
<evidence type="ECO:0000256" key="1">
    <source>
        <dbReference type="ARBA" id="ARBA00008857"/>
    </source>
</evidence>
<feature type="non-terminal residue" evidence="5">
    <location>
        <position position="1"/>
    </location>
</feature>
<feature type="domain" description="Tyr recombinase" evidence="4">
    <location>
        <begin position="77"/>
        <end position="262"/>
    </location>
</feature>
<dbReference type="InterPro" id="IPR010998">
    <property type="entry name" value="Integrase_recombinase_N"/>
</dbReference>
<keyword evidence="3" id="KW-0233">DNA recombination</keyword>
<dbReference type="SUPFAM" id="SSF56349">
    <property type="entry name" value="DNA breaking-rejoining enzymes"/>
    <property type="match status" value="1"/>
</dbReference>
<dbReference type="PANTHER" id="PTHR30349">
    <property type="entry name" value="PHAGE INTEGRASE-RELATED"/>
    <property type="match status" value="1"/>
</dbReference>
<comment type="similarity">
    <text evidence="1">Belongs to the 'phage' integrase family.</text>
</comment>